<keyword evidence="7" id="KW-0791">Threonine biosynthesis</keyword>
<comment type="catalytic activity">
    <reaction evidence="10">
        <text>O-phospho-L-homoserine + H2O = L-threonine + phosphate</text>
        <dbReference type="Rhea" id="RHEA:10840"/>
        <dbReference type="ChEBI" id="CHEBI:15377"/>
        <dbReference type="ChEBI" id="CHEBI:43474"/>
        <dbReference type="ChEBI" id="CHEBI:57590"/>
        <dbReference type="ChEBI" id="CHEBI:57926"/>
        <dbReference type="EC" id="4.2.3.1"/>
    </reaction>
</comment>
<protein>
    <recommendedName>
        <fullName evidence="5 11">Threonine synthase</fullName>
        <ecNumber evidence="4 11">4.2.3.1</ecNumber>
    </recommendedName>
</protein>
<dbReference type="PANTHER" id="PTHR42690">
    <property type="entry name" value="THREONINE SYNTHASE FAMILY MEMBER"/>
    <property type="match status" value="1"/>
</dbReference>
<keyword evidence="8" id="KW-0663">Pyridoxal phosphate</keyword>
<dbReference type="PROSITE" id="PS00165">
    <property type="entry name" value="DEHYDRATASE_SER_THR"/>
    <property type="match status" value="1"/>
</dbReference>
<dbReference type="SUPFAM" id="SSF53686">
    <property type="entry name" value="Tryptophan synthase beta subunit-like PLP-dependent enzymes"/>
    <property type="match status" value="1"/>
</dbReference>
<dbReference type="InterPro" id="IPR004450">
    <property type="entry name" value="Thr_synthase-like"/>
</dbReference>
<keyword evidence="9 14" id="KW-0456">Lyase</keyword>
<feature type="domain" description="Threonine synthase N-terminal" evidence="13">
    <location>
        <begin position="2"/>
        <end position="78"/>
    </location>
</feature>
<dbReference type="Proteomes" id="UP000516134">
    <property type="component" value="Chromosome"/>
</dbReference>
<comment type="similarity">
    <text evidence="3">Belongs to the threonine synthase family.</text>
</comment>
<reference evidence="14 15" key="1">
    <citation type="submission" date="2020-08" db="EMBL/GenBank/DDBJ databases">
        <title>Genome sequence of Sphingomonas daechungensis KACC 18115T.</title>
        <authorList>
            <person name="Hyun D.-W."/>
            <person name="Bae J.-W."/>
        </authorList>
    </citation>
    <scope>NUCLEOTIDE SEQUENCE [LARGE SCALE GENOMIC DNA]</scope>
    <source>
        <strain evidence="14 15">KACC 18115</strain>
    </source>
</reference>
<dbReference type="Gene3D" id="3.90.1380.10">
    <property type="entry name" value="Threonine synthase, N-terminal domain"/>
    <property type="match status" value="1"/>
</dbReference>
<gene>
    <name evidence="14" type="primary">thrC</name>
    <name evidence="14" type="ORF">H9L15_01010</name>
</gene>
<dbReference type="EMBL" id="CP060780">
    <property type="protein sequence ID" value="QNP43441.1"/>
    <property type="molecule type" value="Genomic_DNA"/>
</dbReference>
<comment type="pathway">
    <text evidence="2">Amino-acid biosynthesis; L-threonine biosynthesis; L-threonine from L-aspartate: step 5/5.</text>
</comment>
<name>A0ABX6T1R3_9SPHN</name>
<evidence type="ECO:0000256" key="11">
    <source>
        <dbReference type="NCBIfam" id="TIGR00260"/>
    </source>
</evidence>
<evidence type="ECO:0000313" key="15">
    <source>
        <dbReference type="Proteomes" id="UP000516134"/>
    </source>
</evidence>
<evidence type="ECO:0000256" key="6">
    <source>
        <dbReference type="ARBA" id="ARBA00022605"/>
    </source>
</evidence>
<dbReference type="Pfam" id="PF00291">
    <property type="entry name" value="PALP"/>
    <property type="match status" value="1"/>
</dbReference>
<dbReference type="InterPro" id="IPR051166">
    <property type="entry name" value="Threonine_Synthase"/>
</dbReference>
<accession>A0ABX6T1R3</accession>
<evidence type="ECO:0000256" key="5">
    <source>
        <dbReference type="ARBA" id="ARBA00018679"/>
    </source>
</evidence>
<dbReference type="Pfam" id="PF14821">
    <property type="entry name" value="Thr_synth_N"/>
    <property type="match status" value="1"/>
</dbReference>
<evidence type="ECO:0000259" key="13">
    <source>
        <dbReference type="Pfam" id="PF14821"/>
    </source>
</evidence>
<evidence type="ECO:0000256" key="8">
    <source>
        <dbReference type="ARBA" id="ARBA00022898"/>
    </source>
</evidence>
<evidence type="ECO:0000256" key="3">
    <source>
        <dbReference type="ARBA" id="ARBA00005517"/>
    </source>
</evidence>
<evidence type="ECO:0000256" key="4">
    <source>
        <dbReference type="ARBA" id="ARBA00013028"/>
    </source>
</evidence>
<evidence type="ECO:0000256" key="7">
    <source>
        <dbReference type="ARBA" id="ARBA00022697"/>
    </source>
</evidence>
<evidence type="ECO:0000259" key="12">
    <source>
        <dbReference type="Pfam" id="PF00291"/>
    </source>
</evidence>
<comment type="cofactor">
    <cofactor evidence="1">
        <name>pyridoxal 5'-phosphate</name>
        <dbReference type="ChEBI" id="CHEBI:597326"/>
    </cofactor>
</comment>
<keyword evidence="15" id="KW-1185">Reference proteome</keyword>
<dbReference type="InterPro" id="IPR000634">
    <property type="entry name" value="Ser/Thr_deHydtase_PyrdxlP-BS"/>
</dbReference>
<proteinExistence type="inferred from homology"/>
<dbReference type="InterPro" id="IPR037158">
    <property type="entry name" value="Thr_synth_N_sf"/>
</dbReference>
<dbReference type="NCBIfam" id="TIGR00260">
    <property type="entry name" value="thrC"/>
    <property type="match status" value="1"/>
</dbReference>
<feature type="domain" description="Tryptophan synthase beta chain-like PALP" evidence="12">
    <location>
        <begin position="97"/>
        <end position="368"/>
    </location>
</feature>
<dbReference type="EC" id="4.2.3.1" evidence="4 11"/>
<dbReference type="InterPro" id="IPR036052">
    <property type="entry name" value="TrpB-like_PALP_sf"/>
</dbReference>
<sequence length="438" mass="47602">MKFVSTRGQSPAATLSEALLSGAAPDGGLYMPEVLPKAELDLLNPDEPLAEFAARLLRPFFAGDELEPHLRSICEQSFDFPINLVVPNLAKPQFHALELFNGPTGAFKDFGARFLMNCFERLAGRGPLTVLVATSGDTGGAVGCAADGRKSVRTVILFPKGRVSAFQEHQLTCWGENVTAIEIEGDFDDCQRLVKAAFCNPALCAEHRLTSANSINFGRLLPQLAYVAHAALARFKATGMKPGFVVPSGNLGHGFAVLMAKAMGLPIGPIVLATNANKTLKDWHDKGRYQPRASVQTLANAMDVGNPSNFERLSALGVQPSELRVELVTDGQIRTRIKAVYETSGYVACPHTATTFEAWWRLPKDERSDRDWIALATAHPYKFADMVEPLIGREIEPTAALASILNRRTYKVRSAPELDDLAQVLEGSALMGQRHCAM</sequence>
<evidence type="ECO:0000313" key="14">
    <source>
        <dbReference type="EMBL" id="QNP43441.1"/>
    </source>
</evidence>
<evidence type="ECO:0000256" key="1">
    <source>
        <dbReference type="ARBA" id="ARBA00001933"/>
    </source>
</evidence>
<evidence type="ECO:0000256" key="10">
    <source>
        <dbReference type="ARBA" id="ARBA00049144"/>
    </source>
</evidence>
<keyword evidence="6" id="KW-0028">Amino-acid biosynthesis</keyword>
<dbReference type="Gene3D" id="3.40.50.1100">
    <property type="match status" value="2"/>
</dbReference>
<dbReference type="PANTHER" id="PTHR42690:SF1">
    <property type="entry name" value="THREONINE SYNTHASE-LIKE 2"/>
    <property type="match status" value="1"/>
</dbReference>
<dbReference type="InterPro" id="IPR029144">
    <property type="entry name" value="Thr_synth_N"/>
</dbReference>
<dbReference type="RefSeq" id="WP_187714871.1">
    <property type="nucleotide sequence ID" value="NZ_BAABJC010000001.1"/>
</dbReference>
<organism evidence="14 15">
    <name type="scientific">Sphingomonas daechungensis</name>
    <dbReference type="NCBI Taxonomy" id="1176646"/>
    <lineage>
        <taxon>Bacteria</taxon>
        <taxon>Pseudomonadati</taxon>
        <taxon>Pseudomonadota</taxon>
        <taxon>Alphaproteobacteria</taxon>
        <taxon>Sphingomonadales</taxon>
        <taxon>Sphingomonadaceae</taxon>
        <taxon>Sphingomonas</taxon>
    </lineage>
</organism>
<dbReference type="GO" id="GO:0004795">
    <property type="term" value="F:threonine synthase activity"/>
    <property type="evidence" value="ECO:0007669"/>
    <property type="project" value="UniProtKB-EC"/>
</dbReference>
<dbReference type="InterPro" id="IPR001926">
    <property type="entry name" value="TrpB-like_PALP"/>
</dbReference>
<evidence type="ECO:0000256" key="2">
    <source>
        <dbReference type="ARBA" id="ARBA00004979"/>
    </source>
</evidence>
<evidence type="ECO:0000256" key="9">
    <source>
        <dbReference type="ARBA" id="ARBA00023239"/>
    </source>
</evidence>